<organism evidence="3 4">
    <name type="scientific">Nocardia niwae</name>
    <dbReference type="NCBI Taxonomy" id="626084"/>
    <lineage>
        <taxon>Bacteria</taxon>
        <taxon>Bacillati</taxon>
        <taxon>Actinomycetota</taxon>
        <taxon>Actinomycetes</taxon>
        <taxon>Mycobacteriales</taxon>
        <taxon>Nocardiaceae</taxon>
        <taxon>Nocardia</taxon>
    </lineage>
</organism>
<evidence type="ECO:0000256" key="1">
    <source>
        <dbReference type="SAM" id="MobiDB-lite"/>
    </source>
</evidence>
<sequence length="222" mass="22966">MTAHRPGQVARHAAIVLAGAASVSLTAAAGAYIVHQIADTQRPDTRIAAPIVPAAPDQPDRRRAYVSYPALTSSSFVLPVAISAPAAREPEIAAPQVDSPSAPPSPAPLAGRVRLGEAYVGAQVATTEADTVSVSVDTNALTMLTSFLRSDSEREKSGVTTMRTDLDTRSGEVRLGLSDPGLGEHDLRLNRHARPAPTGDPGQAKTERTPATAHDAADSTAA</sequence>
<proteinExistence type="predicted"/>
<evidence type="ECO:0000313" key="4">
    <source>
        <dbReference type="Proteomes" id="UP001550535"/>
    </source>
</evidence>
<dbReference type="Proteomes" id="UP001550535">
    <property type="component" value="Unassembled WGS sequence"/>
</dbReference>
<evidence type="ECO:0000313" key="3">
    <source>
        <dbReference type="EMBL" id="MEU2120216.1"/>
    </source>
</evidence>
<feature type="region of interest" description="Disordered" evidence="1">
    <location>
        <begin position="150"/>
        <end position="222"/>
    </location>
</feature>
<feature type="signal peptide" evidence="2">
    <location>
        <begin position="1"/>
        <end position="29"/>
    </location>
</feature>
<feature type="compositionally biased region" description="Low complexity" evidence="1">
    <location>
        <begin position="211"/>
        <end position="222"/>
    </location>
</feature>
<keyword evidence="4" id="KW-1185">Reference proteome</keyword>
<keyword evidence="2" id="KW-0732">Signal</keyword>
<feature type="chain" id="PRO_5045847061" description="GerMN domain-containing protein" evidence="2">
    <location>
        <begin position="30"/>
        <end position="222"/>
    </location>
</feature>
<dbReference type="EMBL" id="JBEYBR010000001">
    <property type="protein sequence ID" value="MEU2120216.1"/>
    <property type="molecule type" value="Genomic_DNA"/>
</dbReference>
<protein>
    <recommendedName>
        <fullName evidence="5">GerMN domain-containing protein</fullName>
    </recommendedName>
</protein>
<accession>A0ABV2X2U5</accession>
<evidence type="ECO:0008006" key="5">
    <source>
        <dbReference type="Google" id="ProtNLM"/>
    </source>
</evidence>
<reference evidence="3 4" key="1">
    <citation type="submission" date="2024-06" db="EMBL/GenBank/DDBJ databases">
        <title>The Natural Products Discovery Center: Release of the First 8490 Sequenced Strains for Exploring Actinobacteria Biosynthetic Diversity.</title>
        <authorList>
            <person name="Kalkreuter E."/>
            <person name="Kautsar S.A."/>
            <person name="Yang D."/>
            <person name="Bader C.D."/>
            <person name="Teijaro C.N."/>
            <person name="Fluegel L."/>
            <person name="Davis C.M."/>
            <person name="Simpson J.R."/>
            <person name="Lauterbach L."/>
            <person name="Steele A.D."/>
            <person name="Gui C."/>
            <person name="Meng S."/>
            <person name="Li G."/>
            <person name="Viehrig K."/>
            <person name="Ye F."/>
            <person name="Su P."/>
            <person name="Kiefer A.F."/>
            <person name="Nichols A."/>
            <person name="Cepeda A.J."/>
            <person name="Yan W."/>
            <person name="Fan B."/>
            <person name="Jiang Y."/>
            <person name="Adhikari A."/>
            <person name="Zheng C.-J."/>
            <person name="Schuster L."/>
            <person name="Cowan T.M."/>
            <person name="Smanski M.J."/>
            <person name="Chevrette M.G."/>
            <person name="De Carvalho L.P.S."/>
            <person name="Shen B."/>
        </authorList>
    </citation>
    <scope>NUCLEOTIDE SEQUENCE [LARGE SCALE GENOMIC DNA]</scope>
    <source>
        <strain evidence="3 4">NPDC019434</strain>
    </source>
</reference>
<name>A0ABV2X2U5_9NOCA</name>
<evidence type="ECO:0000256" key="2">
    <source>
        <dbReference type="SAM" id="SignalP"/>
    </source>
</evidence>
<dbReference type="RefSeq" id="WP_357802240.1">
    <property type="nucleotide sequence ID" value="NZ_JBEYBM010000002.1"/>
</dbReference>
<comment type="caution">
    <text evidence="3">The sequence shown here is derived from an EMBL/GenBank/DDBJ whole genome shotgun (WGS) entry which is preliminary data.</text>
</comment>
<gene>
    <name evidence="3" type="ORF">ABZ507_00135</name>
</gene>